<dbReference type="SMART" id="SM00062">
    <property type="entry name" value="PBPb"/>
    <property type="match status" value="1"/>
</dbReference>
<evidence type="ECO:0000259" key="5">
    <source>
        <dbReference type="SMART" id="SM00062"/>
    </source>
</evidence>
<feature type="chain" id="PRO_5047305363" evidence="4">
    <location>
        <begin position="29"/>
        <end position="273"/>
    </location>
</feature>
<keyword evidence="3 4" id="KW-0732">Signal</keyword>
<organism evidence="7 8">
    <name type="scientific">Lacticaseibacillus baoqingensis</name>
    <dbReference type="NCBI Taxonomy" id="2486013"/>
    <lineage>
        <taxon>Bacteria</taxon>
        <taxon>Bacillati</taxon>
        <taxon>Bacillota</taxon>
        <taxon>Bacilli</taxon>
        <taxon>Lactobacillales</taxon>
        <taxon>Lactobacillaceae</taxon>
        <taxon>Lacticaseibacillus</taxon>
    </lineage>
</organism>
<protein>
    <submittedName>
        <fullName evidence="7">Glutamate ABC transporter substrate-binding protein</fullName>
    </submittedName>
</protein>
<feature type="signal peptide" evidence="4">
    <location>
        <begin position="1"/>
        <end position="28"/>
    </location>
</feature>
<dbReference type="PANTHER" id="PTHR30085:SF6">
    <property type="entry name" value="ABC TRANSPORTER GLUTAMINE-BINDING PROTEIN GLNH"/>
    <property type="match status" value="1"/>
</dbReference>
<proteinExistence type="inferred from homology"/>
<evidence type="ECO:0000313" key="8">
    <source>
        <dbReference type="Proteomes" id="UP001597252"/>
    </source>
</evidence>
<dbReference type="PANTHER" id="PTHR30085">
    <property type="entry name" value="AMINO ACID ABC TRANSPORTER PERMEASE"/>
    <property type="match status" value="1"/>
</dbReference>
<reference evidence="8" key="1">
    <citation type="journal article" date="2019" name="Int. J. Syst. Evol. Microbiol.">
        <title>The Global Catalogue of Microorganisms (GCM) 10K type strain sequencing project: providing services to taxonomists for standard genome sequencing and annotation.</title>
        <authorList>
            <consortium name="The Broad Institute Genomics Platform"/>
            <consortium name="The Broad Institute Genome Sequencing Center for Infectious Disease"/>
            <person name="Wu L."/>
            <person name="Ma J."/>
        </authorList>
    </citation>
    <scope>NUCLEOTIDE SEQUENCE [LARGE SCALE GENOMIC DNA]</scope>
    <source>
        <strain evidence="8">CCM 8903</strain>
    </source>
</reference>
<comment type="caution">
    <text evidence="7">The sequence shown here is derived from an EMBL/GenBank/DDBJ whole genome shotgun (WGS) entry which is preliminary data.</text>
</comment>
<dbReference type="SUPFAM" id="SSF53850">
    <property type="entry name" value="Periplasmic binding protein-like II"/>
    <property type="match status" value="1"/>
</dbReference>
<dbReference type="InterPro" id="IPR051455">
    <property type="entry name" value="Bact_solute-bind_prot3"/>
</dbReference>
<dbReference type="Pfam" id="PF00497">
    <property type="entry name" value="SBP_bac_3"/>
    <property type="match status" value="1"/>
</dbReference>
<dbReference type="SMART" id="SM00079">
    <property type="entry name" value="PBPe"/>
    <property type="match status" value="1"/>
</dbReference>
<dbReference type="EMBL" id="JBHTON010000003">
    <property type="protein sequence ID" value="MFD1483810.1"/>
    <property type="molecule type" value="Genomic_DNA"/>
</dbReference>
<evidence type="ECO:0000256" key="4">
    <source>
        <dbReference type="SAM" id="SignalP"/>
    </source>
</evidence>
<gene>
    <name evidence="7" type="ORF">ACFQ5J_00925</name>
</gene>
<dbReference type="Gene3D" id="3.40.190.10">
    <property type="entry name" value="Periplasmic binding protein-like II"/>
    <property type="match status" value="2"/>
</dbReference>
<sequence>MKKRLVPLMVAALCGMLLLVSGCGKSLADQDVLQHAKQTNTIVWGVKADTRLFGLMNTKSGRIEGFDIDMAKALTKEILGPKGKAQLVQVTSDTRVPMLKGGNIDAIIATMTITPDREKVLNFTQPYFNAGQSLLVKKGSRIHSVKDLKKGDKVIGVQGSTSVDNIQKAAPQATVLQLSDYAQAFTALKSGQGLAVTTDNGILYGMSEQDHRYVVVGGTFTKEPYGIAINKGQTAMTQRMDQAINTLRKNGTYEKLINKWFGNVPGFDIKEVE</sequence>
<evidence type="ECO:0000313" key="7">
    <source>
        <dbReference type="EMBL" id="MFD1483810.1"/>
    </source>
</evidence>
<feature type="domain" description="Ionotropic glutamate receptor C-terminal" evidence="6">
    <location>
        <begin position="50"/>
        <end position="263"/>
    </location>
</feature>
<evidence type="ECO:0000256" key="1">
    <source>
        <dbReference type="ARBA" id="ARBA00010333"/>
    </source>
</evidence>
<accession>A0ABW4E5S9</accession>
<dbReference type="CDD" id="cd13690">
    <property type="entry name" value="PBP2_GluB"/>
    <property type="match status" value="1"/>
</dbReference>
<evidence type="ECO:0000259" key="6">
    <source>
        <dbReference type="SMART" id="SM00079"/>
    </source>
</evidence>
<dbReference type="InterPro" id="IPR001638">
    <property type="entry name" value="Solute-binding_3/MltF_N"/>
</dbReference>
<keyword evidence="2" id="KW-0813">Transport</keyword>
<name>A0ABW4E5S9_9LACO</name>
<dbReference type="Proteomes" id="UP001597252">
    <property type="component" value="Unassembled WGS sequence"/>
</dbReference>
<dbReference type="PROSITE" id="PS51257">
    <property type="entry name" value="PROKAR_LIPOPROTEIN"/>
    <property type="match status" value="1"/>
</dbReference>
<keyword evidence="8" id="KW-1185">Reference proteome</keyword>
<feature type="domain" description="Solute-binding protein family 3/N-terminal" evidence="5">
    <location>
        <begin position="41"/>
        <end position="264"/>
    </location>
</feature>
<evidence type="ECO:0000256" key="2">
    <source>
        <dbReference type="ARBA" id="ARBA00022448"/>
    </source>
</evidence>
<dbReference type="RefSeq" id="WP_125748665.1">
    <property type="nucleotide sequence ID" value="NZ_JBHTON010000003.1"/>
</dbReference>
<comment type="similarity">
    <text evidence="1">Belongs to the bacterial solute-binding protein 3 family.</text>
</comment>
<evidence type="ECO:0000256" key="3">
    <source>
        <dbReference type="ARBA" id="ARBA00022729"/>
    </source>
</evidence>
<dbReference type="InterPro" id="IPR001320">
    <property type="entry name" value="Iontro_rcpt_C"/>
</dbReference>